<dbReference type="PROSITE" id="PS01063">
    <property type="entry name" value="SIGMA70_ECF"/>
    <property type="match status" value="1"/>
</dbReference>
<sequence>MHTDTLDLMLQRELPVAAAGCQQAYGRIVRACQNTVTAIALAITRDIAASEDIAQEAFLRAWQRLAQLHQPASFLPWLRQITRNLARDWLRANRHRALSGEAADLAIAMAADPAPSPADQLLQVEEEIAAFDIISALPEESRETLLLFYREGQSSRQVASLLGLSDAAVRKRLSRARASVRGELLRRFGEFARGSAPSVAFATAVTSATLLTAPGTASAAIVLTGMGGVGKLGVSGLTGSALGGGGAAGALSLWLGLPSLFAAGAVLVAGVGTYWSCWYLLRFAQTAAEAAAIRRFLHITTLTSVLVVGSTLLLKRLDAGAWASLLLLGAGMAVLNYQAIRVLPRVMRPMLERDAQRRGTMRAPLLYRCMFSPGAMLVSTAAVMLPIVRHYMKLGML</sequence>
<dbReference type="InterPro" id="IPR013325">
    <property type="entry name" value="RNA_pol_sigma_r2"/>
</dbReference>
<keyword evidence="2 6" id="KW-0805">Transcription regulation</keyword>
<dbReference type="Gene3D" id="1.10.1740.10">
    <property type="match status" value="1"/>
</dbReference>
<dbReference type="GO" id="GO:0003677">
    <property type="term" value="F:DNA binding"/>
    <property type="evidence" value="ECO:0007669"/>
    <property type="project" value="UniProtKB-KW"/>
</dbReference>
<dbReference type="GO" id="GO:0016987">
    <property type="term" value="F:sigma factor activity"/>
    <property type="evidence" value="ECO:0007669"/>
    <property type="project" value="UniProtKB-KW"/>
</dbReference>
<dbReference type="SUPFAM" id="SSF88946">
    <property type="entry name" value="Sigma2 domain of RNA polymerase sigma factors"/>
    <property type="match status" value="1"/>
</dbReference>
<dbReference type="PANTHER" id="PTHR43133">
    <property type="entry name" value="RNA POLYMERASE ECF-TYPE SIGMA FACTO"/>
    <property type="match status" value="1"/>
</dbReference>
<feature type="domain" description="RNA polymerase sigma factor 70 region 4 type 2" evidence="9">
    <location>
        <begin position="133"/>
        <end position="178"/>
    </location>
</feature>
<evidence type="ECO:0000256" key="2">
    <source>
        <dbReference type="ARBA" id="ARBA00023015"/>
    </source>
</evidence>
<accession>W4SDA2</accession>
<feature type="domain" description="RNA polymerase sigma-70 region 2" evidence="8">
    <location>
        <begin position="29"/>
        <end position="94"/>
    </location>
</feature>
<keyword evidence="7" id="KW-1133">Transmembrane helix</keyword>
<dbReference type="InterPro" id="IPR007627">
    <property type="entry name" value="RNA_pol_sigma70_r2"/>
</dbReference>
<evidence type="ECO:0000256" key="3">
    <source>
        <dbReference type="ARBA" id="ARBA00023082"/>
    </source>
</evidence>
<dbReference type="Gene3D" id="1.10.10.10">
    <property type="entry name" value="Winged helix-like DNA-binding domain superfamily/Winged helix DNA-binding domain"/>
    <property type="match status" value="1"/>
</dbReference>
<comment type="similarity">
    <text evidence="1 6">Belongs to the sigma-70 factor family. ECF subfamily.</text>
</comment>
<keyword evidence="3 6" id="KW-0731">Sigma factor</keyword>
<dbReference type="InterPro" id="IPR000838">
    <property type="entry name" value="RNA_pol_sigma70_ECF_CS"/>
</dbReference>
<feature type="transmembrane region" description="Helical" evidence="7">
    <location>
        <begin position="320"/>
        <end position="344"/>
    </location>
</feature>
<dbReference type="GO" id="GO:0006352">
    <property type="term" value="P:DNA-templated transcription initiation"/>
    <property type="evidence" value="ECO:0007669"/>
    <property type="project" value="InterPro"/>
</dbReference>
<dbReference type="InterPro" id="IPR039425">
    <property type="entry name" value="RNA_pol_sigma-70-like"/>
</dbReference>
<gene>
    <name evidence="10" type="ORF">XPR_1116</name>
</gene>
<evidence type="ECO:0000256" key="4">
    <source>
        <dbReference type="ARBA" id="ARBA00023125"/>
    </source>
</evidence>
<feature type="transmembrane region" description="Helical" evidence="7">
    <location>
        <begin position="234"/>
        <end position="255"/>
    </location>
</feature>
<reference evidence="10 11" key="1">
    <citation type="submission" date="2014-01" db="EMBL/GenBank/DDBJ databases">
        <title>Genome sequence and analysis of Xanthomonas arboricola pv. pruni.</title>
        <authorList>
            <person name="Fujikawa T."/>
            <person name="Nakazono-Nagaoka E."/>
        </authorList>
    </citation>
    <scope>NUCLEOTIDE SEQUENCE [LARGE SCALE GENOMIC DNA]</scope>
    <source>
        <strain evidence="11">MAFF 301420</strain>
    </source>
</reference>
<dbReference type="Proteomes" id="UP000019084">
    <property type="component" value="Unassembled WGS sequence"/>
</dbReference>
<dbReference type="Pfam" id="PF08281">
    <property type="entry name" value="Sigma70_r4_2"/>
    <property type="match status" value="1"/>
</dbReference>
<evidence type="ECO:0000313" key="10">
    <source>
        <dbReference type="EMBL" id="GAE54481.1"/>
    </source>
</evidence>
<dbReference type="NCBIfam" id="TIGR02937">
    <property type="entry name" value="sigma70-ECF"/>
    <property type="match status" value="1"/>
</dbReference>
<dbReference type="InterPro" id="IPR036388">
    <property type="entry name" value="WH-like_DNA-bd_sf"/>
</dbReference>
<evidence type="ECO:0000259" key="8">
    <source>
        <dbReference type="Pfam" id="PF04542"/>
    </source>
</evidence>
<evidence type="ECO:0000256" key="5">
    <source>
        <dbReference type="ARBA" id="ARBA00023163"/>
    </source>
</evidence>
<protein>
    <recommendedName>
        <fullName evidence="6">RNA polymerase sigma factor</fullName>
    </recommendedName>
</protein>
<dbReference type="EMBL" id="BAVC01000070">
    <property type="protein sequence ID" value="GAE54481.1"/>
    <property type="molecule type" value="Genomic_DNA"/>
</dbReference>
<dbReference type="InterPro" id="IPR014284">
    <property type="entry name" value="RNA_pol_sigma-70_dom"/>
</dbReference>
<keyword evidence="5 6" id="KW-0804">Transcription</keyword>
<dbReference type="PANTHER" id="PTHR43133:SF25">
    <property type="entry name" value="RNA POLYMERASE SIGMA FACTOR RFAY-RELATED"/>
    <property type="match status" value="1"/>
</dbReference>
<evidence type="ECO:0000256" key="7">
    <source>
        <dbReference type="SAM" id="Phobius"/>
    </source>
</evidence>
<dbReference type="SUPFAM" id="SSF88659">
    <property type="entry name" value="Sigma3 and sigma4 domains of RNA polymerase sigma factors"/>
    <property type="match status" value="1"/>
</dbReference>
<evidence type="ECO:0000313" key="11">
    <source>
        <dbReference type="Proteomes" id="UP000019084"/>
    </source>
</evidence>
<dbReference type="InterPro" id="IPR013249">
    <property type="entry name" value="RNA_pol_sigma70_r4_t2"/>
</dbReference>
<comment type="caution">
    <text evidence="10">The sequence shown here is derived from an EMBL/GenBank/DDBJ whole genome shotgun (WGS) entry which is preliminary data.</text>
</comment>
<dbReference type="InterPro" id="IPR013324">
    <property type="entry name" value="RNA_pol_sigma_r3/r4-like"/>
</dbReference>
<feature type="transmembrane region" description="Helical" evidence="7">
    <location>
        <begin position="293"/>
        <end position="314"/>
    </location>
</feature>
<name>W4SDA2_9XANT</name>
<feature type="transmembrane region" description="Helical" evidence="7">
    <location>
        <begin position="199"/>
        <end position="222"/>
    </location>
</feature>
<keyword evidence="7" id="KW-0812">Transmembrane</keyword>
<dbReference type="AlphaFoldDB" id="W4SDA2"/>
<dbReference type="CDD" id="cd06171">
    <property type="entry name" value="Sigma70_r4"/>
    <property type="match status" value="1"/>
</dbReference>
<evidence type="ECO:0000256" key="1">
    <source>
        <dbReference type="ARBA" id="ARBA00010641"/>
    </source>
</evidence>
<feature type="transmembrane region" description="Helical" evidence="7">
    <location>
        <begin position="365"/>
        <end position="388"/>
    </location>
</feature>
<keyword evidence="4 6" id="KW-0238">DNA-binding</keyword>
<evidence type="ECO:0000256" key="6">
    <source>
        <dbReference type="RuleBase" id="RU000716"/>
    </source>
</evidence>
<proteinExistence type="inferred from homology"/>
<dbReference type="Pfam" id="PF04542">
    <property type="entry name" value="Sigma70_r2"/>
    <property type="match status" value="1"/>
</dbReference>
<organism evidence="10 11">
    <name type="scientific">Xanthomonas arboricola pv. pruni MAFF 301420</name>
    <dbReference type="NCBI Taxonomy" id="1418095"/>
    <lineage>
        <taxon>Bacteria</taxon>
        <taxon>Pseudomonadati</taxon>
        <taxon>Pseudomonadota</taxon>
        <taxon>Gammaproteobacteria</taxon>
        <taxon>Lysobacterales</taxon>
        <taxon>Lysobacteraceae</taxon>
        <taxon>Xanthomonas</taxon>
    </lineage>
</organism>
<keyword evidence="7" id="KW-0472">Membrane</keyword>
<evidence type="ECO:0000259" key="9">
    <source>
        <dbReference type="Pfam" id="PF08281"/>
    </source>
</evidence>
<feature type="transmembrane region" description="Helical" evidence="7">
    <location>
        <begin position="261"/>
        <end position="281"/>
    </location>
</feature>